<dbReference type="STRING" id="1802202.A2730_01955"/>
<comment type="caution">
    <text evidence="1">The sequence shown here is derived from an EMBL/GenBank/DDBJ whole genome shotgun (WGS) entry which is preliminary data.</text>
</comment>
<reference evidence="1 2" key="1">
    <citation type="journal article" date="2016" name="Nat. Commun.">
        <title>Thousands of microbial genomes shed light on interconnected biogeochemical processes in an aquifer system.</title>
        <authorList>
            <person name="Anantharaman K."/>
            <person name="Brown C.T."/>
            <person name="Hug L.A."/>
            <person name="Sharon I."/>
            <person name="Castelle C.J."/>
            <person name="Probst A.J."/>
            <person name="Thomas B.C."/>
            <person name="Singh A."/>
            <person name="Wilkins M.J."/>
            <person name="Karaoz U."/>
            <person name="Brodie E.L."/>
            <person name="Williams K.H."/>
            <person name="Hubbard S.S."/>
            <person name="Banfield J.F."/>
        </authorList>
    </citation>
    <scope>NUCLEOTIDE SEQUENCE [LARGE SCALE GENOMIC DNA]</scope>
</reference>
<dbReference type="Proteomes" id="UP000176855">
    <property type="component" value="Unassembled WGS sequence"/>
</dbReference>
<evidence type="ECO:0000313" key="1">
    <source>
        <dbReference type="EMBL" id="OGZ64706.1"/>
    </source>
</evidence>
<evidence type="ECO:0000313" key="2">
    <source>
        <dbReference type="Proteomes" id="UP000176855"/>
    </source>
</evidence>
<gene>
    <name evidence="1" type="ORF">A2730_01955</name>
</gene>
<sequence>MNIPESPYQRLIDIIDFKKFEPTKTADFTNKTGDFTPVLNSSDSNLPLLDELRTFDWRAMRLELDALI</sequence>
<organism evidence="1 2">
    <name type="scientific">Candidatus Staskawiczbacteria bacterium RIFCSPHIGHO2_01_FULL_39_25</name>
    <dbReference type="NCBI Taxonomy" id="1802202"/>
    <lineage>
        <taxon>Bacteria</taxon>
        <taxon>Candidatus Staskawicziibacteriota</taxon>
    </lineage>
</organism>
<protein>
    <submittedName>
        <fullName evidence="1">Uncharacterized protein</fullName>
    </submittedName>
</protein>
<dbReference type="EMBL" id="MHOO01000003">
    <property type="protein sequence ID" value="OGZ64706.1"/>
    <property type="molecule type" value="Genomic_DNA"/>
</dbReference>
<accession>A0A1G2HQ92</accession>
<proteinExistence type="predicted"/>
<dbReference type="AlphaFoldDB" id="A0A1G2HQ92"/>
<name>A0A1G2HQ92_9BACT</name>